<gene>
    <name evidence="2" type="ORF">NNJEOMEG_02989</name>
</gene>
<dbReference type="InterPro" id="IPR029068">
    <property type="entry name" value="Glyas_Bleomycin-R_OHBP_Dase"/>
</dbReference>
<protein>
    <recommendedName>
        <fullName evidence="1">VOC domain-containing protein</fullName>
    </recommendedName>
</protein>
<name>A0A6V8LX21_9BACT</name>
<dbReference type="EMBL" id="BLTE01000014">
    <property type="protein sequence ID" value="GFK95131.1"/>
    <property type="molecule type" value="Genomic_DNA"/>
</dbReference>
<dbReference type="Gene3D" id="3.10.180.10">
    <property type="entry name" value="2,3-Dihydroxybiphenyl 1,2-Dioxygenase, domain 1"/>
    <property type="match status" value="1"/>
</dbReference>
<dbReference type="AlphaFoldDB" id="A0A6V8LX21"/>
<organism evidence="2 3">
    <name type="scientific">Fundidesulfovibrio magnetotacticus</name>
    <dbReference type="NCBI Taxonomy" id="2730080"/>
    <lineage>
        <taxon>Bacteria</taxon>
        <taxon>Pseudomonadati</taxon>
        <taxon>Thermodesulfobacteriota</taxon>
        <taxon>Desulfovibrionia</taxon>
        <taxon>Desulfovibrionales</taxon>
        <taxon>Desulfovibrionaceae</taxon>
        <taxon>Fundidesulfovibrio</taxon>
    </lineage>
</organism>
<dbReference type="Proteomes" id="UP000494245">
    <property type="component" value="Unassembled WGS sequence"/>
</dbReference>
<evidence type="ECO:0000313" key="3">
    <source>
        <dbReference type="Proteomes" id="UP000494245"/>
    </source>
</evidence>
<feature type="domain" description="VOC" evidence="1">
    <location>
        <begin position="200"/>
        <end position="338"/>
    </location>
</feature>
<dbReference type="SUPFAM" id="SSF54593">
    <property type="entry name" value="Glyoxalase/Bleomycin resistance protein/Dihydroxybiphenyl dioxygenase"/>
    <property type="match status" value="1"/>
</dbReference>
<reference evidence="2 3" key="1">
    <citation type="submission" date="2020-04" db="EMBL/GenBank/DDBJ databases">
        <authorList>
            <consortium name="Desulfovibrio sp. FSS-1 genome sequencing consortium"/>
            <person name="Shimoshige H."/>
            <person name="Kobayashi H."/>
            <person name="Maekawa T."/>
        </authorList>
    </citation>
    <scope>NUCLEOTIDE SEQUENCE [LARGE SCALE GENOMIC DNA]</scope>
    <source>
        <strain evidence="2 3">SIID29052-01</strain>
    </source>
</reference>
<comment type="caution">
    <text evidence="2">The sequence shown here is derived from an EMBL/GenBank/DDBJ whole genome shotgun (WGS) entry which is preliminary data.</text>
</comment>
<proteinExistence type="predicted"/>
<accession>A0A6V8LX21</accession>
<dbReference type="PROSITE" id="PS51819">
    <property type="entry name" value="VOC"/>
    <property type="match status" value="1"/>
</dbReference>
<keyword evidence="3" id="KW-1185">Reference proteome</keyword>
<dbReference type="InterPro" id="IPR037523">
    <property type="entry name" value="VOC_core"/>
</dbReference>
<sequence length="361" mass="39551">MTQHPQENDAALLAAVEQVRSGRDKAGLLGLTAGLEAVVIATEPDRFRDGVRELLETTGHALSEAFTTREGDFAVLSLEGSADLVVRTRAGSGNPFREANKGVKTGDVPGTRLETFIFRCEDVERYVGLQQARGTAFLEEDPFGNAGRRFAQTAPSPFTGNSVGLLERRDASRSYAPADARPLDLALAKNEAPHLARIGRLDHVATRVRAEERDAAILEFMGLTSYDFAFAVYVEFLNSITNVARLAPGEYAQVFTSGIAPFTTPETSGPTELFIHNYGPRSHHMAFDTRDIEDVVEALKAQGVGFLSELVGSREEGLKQIFTKMSRNTLLVNEYIHRYDGFDGFFTKSNVTLLTQSTLNQ</sequence>
<reference evidence="2 3" key="2">
    <citation type="submission" date="2020-05" db="EMBL/GenBank/DDBJ databases">
        <title>Draft genome sequence of Desulfovibrio sp. strainFSS-1.</title>
        <authorList>
            <person name="Shimoshige H."/>
            <person name="Kobayashi H."/>
            <person name="Maekawa T."/>
        </authorList>
    </citation>
    <scope>NUCLEOTIDE SEQUENCE [LARGE SCALE GENOMIC DNA]</scope>
    <source>
        <strain evidence="2 3">SIID29052-01</strain>
    </source>
</reference>
<evidence type="ECO:0000313" key="2">
    <source>
        <dbReference type="EMBL" id="GFK95131.1"/>
    </source>
</evidence>
<evidence type="ECO:0000259" key="1">
    <source>
        <dbReference type="PROSITE" id="PS51819"/>
    </source>
</evidence>
<dbReference type="RefSeq" id="WP_173085870.1">
    <property type="nucleotide sequence ID" value="NZ_BLTE01000014.1"/>
</dbReference>